<dbReference type="GO" id="GO:0005856">
    <property type="term" value="C:cytoskeleton"/>
    <property type="evidence" value="ECO:0007669"/>
    <property type="project" value="UniProtKB-SubCell"/>
</dbReference>
<organism evidence="5 6">
    <name type="scientific">Stylonychia lemnae</name>
    <name type="common">Ciliate</name>
    <dbReference type="NCBI Taxonomy" id="5949"/>
    <lineage>
        <taxon>Eukaryota</taxon>
        <taxon>Sar</taxon>
        <taxon>Alveolata</taxon>
        <taxon>Ciliophora</taxon>
        <taxon>Intramacronucleata</taxon>
        <taxon>Spirotrichea</taxon>
        <taxon>Stichotrichia</taxon>
        <taxon>Sporadotrichida</taxon>
        <taxon>Oxytrichidae</taxon>
        <taxon>Stylonychinae</taxon>
        <taxon>Stylonychia</taxon>
    </lineage>
</organism>
<accession>A0A078AP58</accession>
<dbReference type="AlphaFoldDB" id="A0A078AP58"/>
<keyword evidence="6" id="KW-1185">Reference proteome</keyword>
<evidence type="ECO:0000259" key="4">
    <source>
        <dbReference type="PROSITE" id="PS51460"/>
    </source>
</evidence>
<keyword evidence="2" id="KW-0963">Cytoplasm</keyword>
<keyword evidence="3" id="KW-0206">Cytoskeleton</keyword>
<dbReference type="InterPro" id="IPR036534">
    <property type="entry name" value="GAR_dom_sf"/>
</dbReference>
<comment type="subcellular location">
    <subcellularLocation>
        <location evidence="1">Cytoplasm</location>
        <location evidence="1">Cytoskeleton</location>
    </subcellularLocation>
</comment>
<dbReference type="InterPro" id="IPR003108">
    <property type="entry name" value="GAR_dom"/>
</dbReference>
<proteinExistence type="predicted"/>
<evidence type="ECO:0000256" key="1">
    <source>
        <dbReference type="ARBA" id="ARBA00004245"/>
    </source>
</evidence>
<dbReference type="SUPFAM" id="SSF143575">
    <property type="entry name" value="GAS2 domain-like"/>
    <property type="match status" value="1"/>
</dbReference>
<dbReference type="Pfam" id="PF02187">
    <property type="entry name" value="GAS2"/>
    <property type="match status" value="1"/>
</dbReference>
<protein>
    <submittedName>
        <fullName evidence="5">Gas2 domain containing protein</fullName>
    </submittedName>
</protein>
<evidence type="ECO:0000256" key="3">
    <source>
        <dbReference type="ARBA" id="ARBA00023212"/>
    </source>
</evidence>
<evidence type="ECO:0000313" key="6">
    <source>
        <dbReference type="Proteomes" id="UP000039865"/>
    </source>
</evidence>
<dbReference type="Gene3D" id="3.30.920.20">
    <property type="entry name" value="Gas2-like domain"/>
    <property type="match status" value="1"/>
</dbReference>
<evidence type="ECO:0000313" key="5">
    <source>
        <dbReference type="EMBL" id="CDW82748.1"/>
    </source>
</evidence>
<sequence>MGAICTTCCSQEEPYKYKHGNKNNKTDKRILLDYDSDQLGQIQGTNEDDETRFNGLILANENGESQANSSRQSESGVNPLALLRKKSYYQPVKGDQLDEEFERVINQLDLDSLPVIRISNGKYLIGSESKMVVLKHRTCMVRVGGGFQKLEEYIITHKEDQIQKIKRMMTEKSKSYEQIILELLIKYGADQTVQDQVQKSLKLLIFNKMLKLRDSLPKETQNIE</sequence>
<gene>
    <name evidence="5" type="primary">Contig15117.g16112</name>
    <name evidence="5" type="ORF">STYLEM_11783</name>
</gene>
<dbReference type="EMBL" id="CCKQ01011207">
    <property type="protein sequence ID" value="CDW82748.1"/>
    <property type="molecule type" value="Genomic_DNA"/>
</dbReference>
<name>A0A078AP58_STYLE</name>
<dbReference type="InParanoid" id="A0A078AP58"/>
<dbReference type="OrthoDB" id="298720at2759"/>
<dbReference type="PROSITE" id="PS51460">
    <property type="entry name" value="GAR"/>
    <property type="match status" value="1"/>
</dbReference>
<dbReference type="Proteomes" id="UP000039865">
    <property type="component" value="Unassembled WGS sequence"/>
</dbReference>
<reference evidence="5 6" key="1">
    <citation type="submission" date="2014-06" db="EMBL/GenBank/DDBJ databases">
        <authorList>
            <person name="Swart Estienne"/>
        </authorList>
    </citation>
    <scope>NUCLEOTIDE SEQUENCE [LARGE SCALE GENOMIC DNA]</scope>
    <source>
        <strain evidence="5 6">130c</strain>
    </source>
</reference>
<dbReference type="GO" id="GO:0008017">
    <property type="term" value="F:microtubule binding"/>
    <property type="evidence" value="ECO:0007669"/>
    <property type="project" value="InterPro"/>
</dbReference>
<feature type="domain" description="GAR" evidence="4">
    <location>
        <begin position="92"/>
        <end position="161"/>
    </location>
</feature>
<evidence type="ECO:0000256" key="2">
    <source>
        <dbReference type="ARBA" id="ARBA00022490"/>
    </source>
</evidence>
<dbReference type="SMART" id="SM00243">
    <property type="entry name" value="GAS2"/>
    <property type="match status" value="1"/>
</dbReference>